<keyword evidence="2" id="KW-1185">Reference proteome</keyword>
<name>A0A158DRV5_9BURK</name>
<evidence type="ECO:0000313" key="2">
    <source>
        <dbReference type="Proteomes" id="UP000054624"/>
    </source>
</evidence>
<dbReference type="STRING" id="1777137.AWB76_07298"/>
<organism evidence="1 2">
    <name type="scientific">Caballeronia temeraria</name>
    <dbReference type="NCBI Taxonomy" id="1777137"/>
    <lineage>
        <taxon>Bacteria</taxon>
        <taxon>Pseudomonadati</taxon>
        <taxon>Pseudomonadota</taxon>
        <taxon>Betaproteobacteria</taxon>
        <taxon>Burkholderiales</taxon>
        <taxon>Burkholderiaceae</taxon>
        <taxon>Caballeronia</taxon>
    </lineage>
</organism>
<sequence>MIYIALALCGVPSIGIGWTLRTPIVVSVTKLRTRNYHARPPNEVL</sequence>
<dbReference type="RefSeq" id="WP_157696296.1">
    <property type="nucleotide sequence ID" value="NZ_FCOI02000048.1"/>
</dbReference>
<dbReference type="Proteomes" id="UP000054624">
    <property type="component" value="Unassembled WGS sequence"/>
</dbReference>
<reference evidence="2" key="1">
    <citation type="submission" date="2016-01" db="EMBL/GenBank/DDBJ databases">
        <authorList>
            <person name="Peeters Charlotte."/>
        </authorList>
    </citation>
    <scope>NUCLEOTIDE SEQUENCE [LARGE SCALE GENOMIC DNA]</scope>
</reference>
<protein>
    <submittedName>
        <fullName evidence="1">Uncharacterized protein</fullName>
    </submittedName>
</protein>
<dbReference type="AlphaFoldDB" id="A0A158DRV5"/>
<evidence type="ECO:0000313" key="1">
    <source>
        <dbReference type="EMBL" id="SAK96467.1"/>
    </source>
</evidence>
<gene>
    <name evidence="1" type="ORF">AWB76_07298</name>
</gene>
<accession>A0A158DRV5</accession>
<dbReference type="EMBL" id="FCOI02000048">
    <property type="protein sequence ID" value="SAK96467.1"/>
    <property type="molecule type" value="Genomic_DNA"/>
</dbReference>
<proteinExistence type="predicted"/>